<keyword evidence="5" id="KW-1185">Reference proteome</keyword>
<reference evidence="4 5" key="1">
    <citation type="submission" date="2016-10" db="EMBL/GenBank/DDBJ databases">
        <authorList>
            <person name="de Groot N.N."/>
        </authorList>
    </citation>
    <scope>NUCLEOTIDE SEQUENCE [LARGE SCALE GENOMIC DNA]</scope>
    <source>
        <strain evidence="4 5">DSM 15283</strain>
    </source>
</reference>
<evidence type="ECO:0000259" key="3">
    <source>
        <dbReference type="Pfam" id="PF25917"/>
    </source>
</evidence>
<feature type="coiled-coil region" evidence="2">
    <location>
        <begin position="89"/>
        <end position="161"/>
    </location>
</feature>
<gene>
    <name evidence="4" type="ORF">SAMN04488042_10442</name>
</gene>
<accession>A0A1I4N8E7</accession>
<dbReference type="SUPFAM" id="SSF111369">
    <property type="entry name" value="HlyD-like secretion proteins"/>
    <property type="match status" value="1"/>
</dbReference>
<dbReference type="Gene3D" id="2.40.30.170">
    <property type="match status" value="1"/>
</dbReference>
<evidence type="ECO:0000313" key="4">
    <source>
        <dbReference type="EMBL" id="SFM11758.1"/>
    </source>
</evidence>
<comment type="similarity">
    <text evidence="1">Belongs to the membrane fusion protein (MFP) (TC 8.A.1) family.</text>
</comment>
<evidence type="ECO:0000256" key="2">
    <source>
        <dbReference type="SAM" id="Coils"/>
    </source>
</evidence>
<dbReference type="NCBIfam" id="TIGR01730">
    <property type="entry name" value="RND_mfp"/>
    <property type="match status" value="1"/>
</dbReference>
<keyword evidence="2" id="KW-0175">Coiled coil</keyword>
<feature type="domain" description="Multidrug resistance protein MdtA-like barrel-sandwich hybrid" evidence="3">
    <location>
        <begin position="51"/>
        <end position="170"/>
    </location>
</feature>
<sequence>MGAAGRITVISKLKRMTAITALCAAVLPVMLQAEERVARGTGYVTPTRSWDIAPVIDGQIEKLHFVEGDIVAKGDLLVELVDDFRRLELERVQSLLDIQRAELQQLEDDLERMQELREREAVAEASYLDAEFAVEAARLLVKTAEIDVKRAEAELAATRLTAPADGMISAPRLNERANFNVVESGSIATIAQLDPIDVRVAVDLEWVLRELKRGTYSAEELRRIPVALSLPDGTPYQEMGHLSGIGNDINRETGEGILIIEFPNPKGVLRPGLRVVIARADR</sequence>
<dbReference type="InterPro" id="IPR058625">
    <property type="entry name" value="MdtA-like_BSH"/>
</dbReference>
<dbReference type="EMBL" id="FOTQ01000004">
    <property type="protein sequence ID" value="SFM11758.1"/>
    <property type="molecule type" value="Genomic_DNA"/>
</dbReference>
<dbReference type="STRING" id="254406.SAMN04488042_10442"/>
<dbReference type="Pfam" id="PF25917">
    <property type="entry name" value="BSH_RND"/>
    <property type="match status" value="1"/>
</dbReference>
<dbReference type="OrthoDB" id="7811737at2"/>
<proteinExistence type="inferred from homology"/>
<dbReference type="GO" id="GO:0046677">
    <property type="term" value="P:response to antibiotic"/>
    <property type="evidence" value="ECO:0007669"/>
    <property type="project" value="TreeGrafter"/>
</dbReference>
<dbReference type="Proteomes" id="UP000199144">
    <property type="component" value="Unassembled WGS sequence"/>
</dbReference>
<organism evidence="4 5">
    <name type="scientific">Shimia aestuarii</name>
    <dbReference type="NCBI Taxonomy" id="254406"/>
    <lineage>
        <taxon>Bacteria</taxon>
        <taxon>Pseudomonadati</taxon>
        <taxon>Pseudomonadota</taxon>
        <taxon>Alphaproteobacteria</taxon>
        <taxon>Rhodobacterales</taxon>
        <taxon>Roseobacteraceae</taxon>
    </lineage>
</organism>
<name>A0A1I4N8E7_9RHOB</name>
<dbReference type="PANTHER" id="PTHR30158">
    <property type="entry name" value="ACRA/E-RELATED COMPONENT OF DRUG EFFLUX TRANSPORTER"/>
    <property type="match status" value="1"/>
</dbReference>
<evidence type="ECO:0000313" key="5">
    <source>
        <dbReference type="Proteomes" id="UP000199144"/>
    </source>
</evidence>
<dbReference type="GO" id="GO:0005886">
    <property type="term" value="C:plasma membrane"/>
    <property type="evidence" value="ECO:0007669"/>
    <property type="project" value="TreeGrafter"/>
</dbReference>
<dbReference type="AlphaFoldDB" id="A0A1I4N8E7"/>
<evidence type="ECO:0000256" key="1">
    <source>
        <dbReference type="ARBA" id="ARBA00009477"/>
    </source>
</evidence>
<protein>
    <submittedName>
        <fullName evidence="4">RND family efflux transporter, MFP subunit</fullName>
    </submittedName>
</protein>
<dbReference type="GO" id="GO:0022857">
    <property type="term" value="F:transmembrane transporter activity"/>
    <property type="evidence" value="ECO:0007669"/>
    <property type="project" value="InterPro"/>
</dbReference>
<dbReference type="InterPro" id="IPR006143">
    <property type="entry name" value="RND_pump_MFP"/>
</dbReference>
<dbReference type="PANTHER" id="PTHR30158:SF24">
    <property type="entry name" value="HLYD FAMILY SECRETION PROTEIN"/>
    <property type="match status" value="1"/>
</dbReference>
<dbReference type="Gene3D" id="1.10.287.470">
    <property type="entry name" value="Helix hairpin bin"/>
    <property type="match status" value="1"/>
</dbReference>
<dbReference type="Gene3D" id="2.40.50.100">
    <property type="match status" value="1"/>
</dbReference>